<protein>
    <submittedName>
        <fullName evidence="5">Aldolase/citrate lyase family protein</fullName>
    </submittedName>
</protein>
<evidence type="ECO:0000313" key="5">
    <source>
        <dbReference type="EMBL" id="MEV0975011.1"/>
    </source>
</evidence>
<name>A0ABV3GTP8_MICGL</name>
<dbReference type="GO" id="GO:0016829">
    <property type="term" value="F:lyase activity"/>
    <property type="evidence" value="ECO:0007669"/>
    <property type="project" value="UniProtKB-KW"/>
</dbReference>
<evidence type="ECO:0000259" key="4">
    <source>
        <dbReference type="Pfam" id="PF03328"/>
    </source>
</evidence>
<dbReference type="InterPro" id="IPR040442">
    <property type="entry name" value="Pyrv_kinase-like_dom_sf"/>
</dbReference>
<dbReference type="InterPro" id="IPR050251">
    <property type="entry name" value="HpcH-HpaI_aldolase"/>
</dbReference>
<dbReference type="RefSeq" id="WP_358142253.1">
    <property type="nucleotide sequence ID" value="NZ_JBFALK010000040.1"/>
</dbReference>
<gene>
    <name evidence="5" type="ORF">AB0I59_41020</name>
</gene>
<feature type="domain" description="HpcH/HpaI aldolase/citrate lyase" evidence="4">
    <location>
        <begin position="23"/>
        <end position="219"/>
    </location>
</feature>
<keyword evidence="6" id="KW-1185">Reference proteome</keyword>
<evidence type="ECO:0000256" key="3">
    <source>
        <dbReference type="ARBA" id="ARBA00023239"/>
    </source>
</evidence>
<proteinExistence type="inferred from homology"/>
<dbReference type="InterPro" id="IPR015813">
    <property type="entry name" value="Pyrv/PenolPyrv_kinase-like_dom"/>
</dbReference>
<organism evidence="5 6">
    <name type="scientific">Microtetraspora glauca</name>
    <dbReference type="NCBI Taxonomy" id="1996"/>
    <lineage>
        <taxon>Bacteria</taxon>
        <taxon>Bacillati</taxon>
        <taxon>Actinomycetota</taxon>
        <taxon>Actinomycetes</taxon>
        <taxon>Streptosporangiales</taxon>
        <taxon>Streptosporangiaceae</taxon>
        <taxon>Microtetraspora</taxon>
    </lineage>
</organism>
<dbReference type="PANTHER" id="PTHR30502">
    <property type="entry name" value="2-KETO-3-DEOXY-L-RHAMNONATE ALDOLASE"/>
    <property type="match status" value="1"/>
</dbReference>
<evidence type="ECO:0000256" key="2">
    <source>
        <dbReference type="ARBA" id="ARBA00022723"/>
    </source>
</evidence>
<keyword evidence="3 5" id="KW-0456">Lyase</keyword>
<accession>A0ABV3GTP8</accession>
<dbReference type="SUPFAM" id="SSF51621">
    <property type="entry name" value="Phosphoenolpyruvate/pyruvate domain"/>
    <property type="match status" value="1"/>
</dbReference>
<comment type="similarity">
    <text evidence="1">Belongs to the HpcH/HpaI aldolase family.</text>
</comment>
<evidence type="ECO:0000256" key="1">
    <source>
        <dbReference type="ARBA" id="ARBA00005568"/>
    </source>
</evidence>
<dbReference type="Proteomes" id="UP001551675">
    <property type="component" value="Unassembled WGS sequence"/>
</dbReference>
<comment type="caution">
    <text evidence="5">The sequence shown here is derived from an EMBL/GenBank/DDBJ whole genome shotgun (WGS) entry which is preliminary data.</text>
</comment>
<evidence type="ECO:0000313" key="6">
    <source>
        <dbReference type="Proteomes" id="UP001551675"/>
    </source>
</evidence>
<keyword evidence="2" id="KW-0479">Metal-binding</keyword>
<sequence length="269" mass="26862">MTSATEARRRLRAALAAGRRVTGTFVKLPTVDSVDLARQAGFDFVVVDGEHSALPDETVLALVRHAAATGLAALVRVPAVNAAWINRVLESGAAGVQLSMLTGAAETSALVAAVRYAPRGERSVSLAHPAAGFGATDLAAYLAAEDRDPPLLVGQIETATTRDPLPAVLDGLDVAFVGTTDLAVSLGIAGAADQSALAARVAEVAAAAHAAGTAFGGWVARPDAGLIAASGLGSAAFVIAGSDLQLLGSALRETAAGARDLPCPESAAS</sequence>
<reference evidence="5 6" key="1">
    <citation type="submission" date="2024-06" db="EMBL/GenBank/DDBJ databases">
        <title>The Natural Products Discovery Center: Release of the First 8490 Sequenced Strains for Exploring Actinobacteria Biosynthetic Diversity.</title>
        <authorList>
            <person name="Kalkreuter E."/>
            <person name="Kautsar S.A."/>
            <person name="Yang D."/>
            <person name="Bader C.D."/>
            <person name="Teijaro C.N."/>
            <person name="Fluegel L."/>
            <person name="Davis C.M."/>
            <person name="Simpson J.R."/>
            <person name="Lauterbach L."/>
            <person name="Steele A.D."/>
            <person name="Gui C."/>
            <person name="Meng S."/>
            <person name="Li G."/>
            <person name="Viehrig K."/>
            <person name="Ye F."/>
            <person name="Su P."/>
            <person name="Kiefer A.F."/>
            <person name="Nichols A."/>
            <person name="Cepeda A.J."/>
            <person name="Yan W."/>
            <person name="Fan B."/>
            <person name="Jiang Y."/>
            <person name="Adhikari A."/>
            <person name="Zheng C.-J."/>
            <person name="Schuster L."/>
            <person name="Cowan T.M."/>
            <person name="Smanski M.J."/>
            <person name="Chevrette M.G."/>
            <person name="De Carvalho L.P.S."/>
            <person name="Shen B."/>
        </authorList>
    </citation>
    <scope>NUCLEOTIDE SEQUENCE [LARGE SCALE GENOMIC DNA]</scope>
    <source>
        <strain evidence="5 6">NPDC050100</strain>
    </source>
</reference>
<dbReference type="Gene3D" id="3.20.20.60">
    <property type="entry name" value="Phosphoenolpyruvate-binding domains"/>
    <property type="match status" value="1"/>
</dbReference>
<dbReference type="EMBL" id="JBFALK010000040">
    <property type="protein sequence ID" value="MEV0975011.1"/>
    <property type="molecule type" value="Genomic_DNA"/>
</dbReference>
<dbReference type="Pfam" id="PF03328">
    <property type="entry name" value="HpcH_HpaI"/>
    <property type="match status" value="1"/>
</dbReference>
<dbReference type="PANTHER" id="PTHR30502:SF0">
    <property type="entry name" value="PHOSPHOENOLPYRUVATE CARBOXYLASE FAMILY PROTEIN"/>
    <property type="match status" value="1"/>
</dbReference>
<dbReference type="InterPro" id="IPR005000">
    <property type="entry name" value="Aldolase/citrate-lyase_domain"/>
</dbReference>